<proteinExistence type="predicted"/>
<sequence length="588" mass="68829">MESELHPFTHISVKNAMVEFLQLIRTSQISKNESEKFLSFVKSILPFPDQMPKNMNTLLKGLNTADYFNRRTICILCEKELQKNQNLCSQYIHALLSNIVSRHSSDIEEYKKFILNPDSQTPYDIPLGKAYQRLLRQYSNENLLTILLHVDGISVVKSTNLKLWICAASLIELPPSLRTRRSNMFLVSIEAQLTNRNVYGHLGTSILDEVVDVSLPRALIIDYAHVSLLRHFRDVIKTVASSLAPAVREKIDVSLRAQRFPYFFHRKMRGVADFSFIKAVELKNLLLYGFIPHFMNHLTIDQLCYISLLTIGVRHFHSDNVFTPIISTTANELLCKYYADHHIYFLHHANFVLHLHQHFQDVYEYHGPLSSINTFSQEDFIGYIKKNKNGTTSFENLFAYYYNIDVLLKKFKETNLIRVVDGPLDVCLVRQENPLFHELSNYHQKSCDRNNYCQCIKTFRRCLIFKKMYHSLQYVKRKNTTSYFVKYLFRPGNFEFGSIKVFFQHQQQTYALIQHFQVINAFSDYLKDSRYYGLLKQAIDNFYFVLKKTNITRIVLVEKIQTHMIVFQNIPEKAFILATPISAITEHD</sequence>
<name>A0A821NWH3_9BILA</name>
<reference evidence="1" key="1">
    <citation type="submission" date="2021-02" db="EMBL/GenBank/DDBJ databases">
        <authorList>
            <person name="Nowell W R."/>
        </authorList>
    </citation>
    <scope>NUCLEOTIDE SEQUENCE</scope>
</reference>
<protein>
    <submittedName>
        <fullName evidence="1">Uncharacterized protein</fullName>
    </submittedName>
</protein>
<organism evidence="1 2">
    <name type="scientific">Rotaria socialis</name>
    <dbReference type="NCBI Taxonomy" id="392032"/>
    <lineage>
        <taxon>Eukaryota</taxon>
        <taxon>Metazoa</taxon>
        <taxon>Spiralia</taxon>
        <taxon>Gnathifera</taxon>
        <taxon>Rotifera</taxon>
        <taxon>Eurotatoria</taxon>
        <taxon>Bdelloidea</taxon>
        <taxon>Philodinida</taxon>
        <taxon>Philodinidae</taxon>
        <taxon>Rotaria</taxon>
    </lineage>
</organism>
<dbReference type="EMBL" id="CAJOBR010004753">
    <property type="protein sequence ID" value="CAF4794168.1"/>
    <property type="molecule type" value="Genomic_DNA"/>
</dbReference>
<dbReference type="AlphaFoldDB" id="A0A821NWH3"/>
<evidence type="ECO:0000313" key="1">
    <source>
        <dbReference type="EMBL" id="CAF4794168.1"/>
    </source>
</evidence>
<evidence type="ECO:0000313" key="2">
    <source>
        <dbReference type="Proteomes" id="UP000663848"/>
    </source>
</evidence>
<dbReference type="Proteomes" id="UP000663848">
    <property type="component" value="Unassembled WGS sequence"/>
</dbReference>
<comment type="caution">
    <text evidence="1">The sequence shown here is derived from an EMBL/GenBank/DDBJ whole genome shotgun (WGS) entry which is preliminary data.</text>
</comment>
<gene>
    <name evidence="1" type="ORF">QYT958_LOCUS23466</name>
</gene>
<accession>A0A821NWH3</accession>